<reference evidence="2 3" key="1">
    <citation type="submission" date="2020-12" db="EMBL/GenBank/DDBJ databases">
        <title>Identification and biosynthesis of polyene macrolides produced by Streptomyces alfalfae Men-myco-93-63.</title>
        <authorList>
            <person name="Liu D."/>
            <person name="Li Y."/>
            <person name="Liu L."/>
            <person name="Han X."/>
            <person name="Shen F."/>
        </authorList>
    </citation>
    <scope>NUCLEOTIDE SEQUENCE [LARGE SCALE GENOMIC DNA]</scope>
    <source>
        <strain evidence="2 3">Men-myco-93-63</strain>
    </source>
</reference>
<evidence type="ECO:0000256" key="1">
    <source>
        <dbReference type="SAM" id="MobiDB-lite"/>
    </source>
</evidence>
<dbReference type="RefSeq" id="WP_198504178.1">
    <property type="nucleotide sequence ID" value="NZ_CP065959.1"/>
</dbReference>
<evidence type="ECO:0000313" key="2">
    <source>
        <dbReference type="EMBL" id="QQC92420.1"/>
    </source>
</evidence>
<name>A0A7T4U0Q4_9ACTN</name>
<gene>
    <name evidence="2" type="ORF">I8755_31550</name>
</gene>
<dbReference type="Proteomes" id="UP000596130">
    <property type="component" value="Chromosome"/>
</dbReference>
<dbReference type="EMBL" id="CP065959">
    <property type="protein sequence ID" value="QQC92420.1"/>
    <property type="molecule type" value="Genomic_DNA"/>
</dbReference>
<feature type="region of interest" description="Disordered" evidence="1">
    <location>
        <begin position="65"/>
        <end position="84"/>
    </location>
</feature>
<evidence type="ECO:0000313" key="3">
    <source>
        <dbReference type="Proteomes" id="UP000596130"/>
    </source>
</evidence>
<organism evidence="2 3">
    <name type="scientific">Streptomyces alfalfae</name>
    <dbReference type="NCBI Taxonomy" id="1642299"/>
    <lineage>
        <taxon>Bacteria</taxon>
        <taxon>Bacillati</taxon>
        <taxon>Actinomycetota</taxon>
        <taxon>Actinomycetes</taxon>
        <taxon>Kitasatosporales</taxon>
        <taxon>Streptomycetaceae</taxon>
        <taxon>Streptomyces</taxon>
    </lineage>
</organism>
<dbReference type="AlphaFoldDB" id="A0A7T4U0Q4"/>
<proteinExistence type="predicted"/>
<accession>A0A7T4U0Q4</accession>
<sequence length="84" mass="8950">MTFEGHTDRAPRLLPHREQGEALLAIRDAVPMAPGEEGIDLFAVPAGEIQGRGFDLARFHRLSHLPEAPNGSISPSTDGPPDAA</sequence>
<protein>
    <submittedName>
        <fullName evidence="2">Uncharacterized protein</fullName>
    </submittedName>
</protein>